<comment type="caution">
    <text evidence="1">The sequence shown here is derived from an EMBL/GenBank/DDBJ whole genome shotgun (WGS) entry which is preliminary data.</text>
</comment>
<organism evidence="1 2">
    <name type="scientific">Methylomonas lenta</name>
    <dbReference type="NCBI Taxonomy" id="980561"/>
    <lineage>
        <taxon>Bacteria</taxon>
        <taxon>Pseudomonadati</taxon>
        <taxon>Pseudomonadota</taxon>
        <taxon>Gammaproteobacteria</taxon>
        <taxon>Methylococcales</taxon>
        <taxon>Methylococcaceae</taxon>
        <taxon>Methylomonas</taxon>
    </lineage>
</organism>
<evidence type="ECO:0000313" key="1">
    <source>
        <dbReference type="EMBL" id="OAI14665.1"/>
    </source>
</evidence>
<name>A0A177N9V6_9GAMM</name>
<sequence>MTDSNTHSPCPNDPEFVLILEKMLQDNVDITARAVIRRHSVLKAASSITRNKDRILLLNEYQNKQNELRCWLKRLGKLSLDNTAKKLTEKDLRIAELEHQVEILTASHIALIRAVGEMGGFTKWAKYFQNYQSVVEELHSLRAIPNQYPSDGSTPS</sequence>
<dbReference type="EMBL" id="LUUI01000107">
    <property type="protein sequence ID" value="OAI14665.1"/>
    <property type="molecule type" value="Genomic_DNA"/>
</dbReference>
<protein>
    <submittedName>
        <fullName evidence="1">Uncharacterized protein</fullName>
    </submittedName>
</protein>
<evidence type="ECO:0000313" key="2">
    <source>
        <dbReference type="Proteomes" id="UP000078476"/>
    </source>
</evidence>
<dbReference type="OrthoDB" id="8420080at2"/>
<dbReference type="AlphaFoldDB" id="A0A177N9V6"/>
<dbReference type="Proteomes" id="UP000078476">
    <property type="component" value="Unassembled WGS sequence"/>
</dbReference>
<accession>A0A177N9V6</accession>
<reference evidence="1 2" key="1">
    <citation type="submission" date="2016-03" db="EMBL/GenBank/DDBJ databases">
        <authorList>
            <person name="Ploux O."/>
        </authorList>
    </citation>
    <scope>NUCLEOTIDE SEQUENCE [LARGE SCALE GENOMIC DNA]</scope>
    <source>
        <strain evidence="1 2">R-45370</strain>
    </source>
</reference>
<proteinExistence type="predicted"/>
<dbReference type="RefSeq" id="WP_066982867.1">
    <property type="nucleotide sequence ID" value="NZ_LUUI01000107.1"/>
</dbReference>
<dbReference type="STRING" id="980561.A1359_10235"/>
<keyword evidence="2" id="KW-1185">Reference proteome</keyword>
<gene>
    <name evidence="1" type="ORF">A1359_10235</name>
</gene>